<dbReference type="InterPro" id="IPR037185">
    <property type="entry name" value="EmrE-like"/>
</dbReference>
<feature type="transmembrane region" description="Helical" evidence="1">
    <location>
        <begin position="68"/>
        <end position="92"/>
    </location>
</feature>
<keyword evidence="1" id="KW-1133">Transmembrane helix</keyword>
<feature type="transmembrane region" description="Helical" evidence="1">
    <location>
        <begin position="126"/>
        <end position="142"/>
    </location>
</feature>
<keyword evidence="1" id="KW-0812">Transmembrane</keyword>
<dbReference type="InterPro" id="IPR000620">
    <property type="entry name" value="EamA_dom"/>
</dbReference>
<keyword evidence="4" id="KW-1185">Reference proteome</keyword>
<gene>
    <name evidence="3" type="ORF">FHP08_02510</name>
</gene>
<comment type="caution">
    <text evidence="3">The sequence shown here is derived from an EMBL/GenBank/DDBJ whole genome shotgun (WGS) entry which is preliminary data.</text>
</comment>
<feature type="transmembrane region" description="Helical" evidence="1">
    <location>
        <begin position="209"/>
        <end position="228"/>
    </location>
</feature>
<protein>
    <submittedName>
        <fullName evidence="3">DMT family transporter</fullName>
    </submittedName>
</protein>
<evidence type="ECO:0000313" key="3">
    <source>
        <dbReference type="EMBL" id="TXL68573.1"/>
    </source>
</evidence>
<dbReference type="EMBL" id="VDUY01000001">
    <property type="protein sequence ID" value="TXL68573.1"/>
    <property type="molecule type" value="Genomic_DNA"/>
</dbReference>
<feature type="transmembrane region" description="Helical" evidence="1">
    <location>
        <begin position="154"/>
        <end position="171"/>
    </location>
</feature>
<evidence type="ECO:0000259" key="2">
    <source>
        <dbReference type="Pfam" id="PF00892"/>
    </source>
</evidence>
<keyword evidence="1" id="KW-0472">Membrane</keyword>
<feature type="domain" description="EamA" evidence="2">
    <location>
        <begin position="152"/>
        <end position="279"/>
    </location>
</feature>
<reference evidence="3 4" key="1">
    <citation type="submission" date="2019-06" db="EMBL/GenBank/DDBJ databases">
        <title>Quisquiliibacterium sp. nov., isolated from a maize field.</title>
        <authorList>
            <person name="Lin S.-Y."/>
            <person name="Tsai C.-F."/>
            <person name="Young C.-C."/>
        </authorList>
    </citation>
    <scope>NUCLEOTIDE SEQUENCE [LARGE SCALE GENOMIC DNA]</scope>
    <source>
        <strain evidence="3 4">CC-CFT501</strain>
    </source>
</reference>
<dbReference type="OrthoDB" id="9149917at2"/>
<dbReference type="RefSeq" id="WP_147702713.1">
    <property type="nucleotide sequence ID" value="NZ_VDUY01000001.1"/>
</dbReference>
<dbReference type="PANTHER" id="PTHR22911">
    <property type="entry name" value="ACYL-MALONYL CONDENSING ENZYME-RELATED"/>
    <property type="match status" value="1"/>
</dbReference>
<name>A0A5C8P5J5_9BURK</name>
<feature type="domain" description="EamA" evidence="2">
    <location>
        <begin position="10"/>
        <end position="141"/>
    </location>
</feature>
<feature type="transmembrane region" description="Helical" evidence="1">
    <location>
        <begin position="240"/>
        <end position="258"/>
    </location>
</feature>
<organism evidence="3 4">
    <name type="scientific">Zeimonas arvi</name>
    <dbReference type="NCBI Taxonomy" id="2498847"/>
    <lineage>
        <taxon>Bacteria</taxon>
        <taxon>Pseudomonadati</taxon>
        <taxon>Pseudomonadota</taxon>
        <taxon>Betaproteobacteria</taxon>
        <taxon>Burkholderiales</taxon>
        <taxon>Burkholderiaceae</taxon>
        <taxon>Zeimonas</taxon>
    </lineage>
</organism>
<sequence>MPRDLSHRNAALLLAFCALCWSIAGVFTRHLERADGFEITFWRSFFCAVAMLIILARQRRGNPLAPVIAMGWPGLFSGAMWSVMFTCFMLAITRTSVANTLLVLSVSPLLAALLGRAVLGTRISPMTWTAIALAGFGIWWMVHEGVSADGLSGMLIAAAVPVAAAINIVTLKKLQADVDLAPAVLIGALLSCLFTLPLAWPLDATGNDLAILALLGVVQLAIPCFLMIRATRSLAPHEVALIALLEVVFGPIWAWLGAGEAMPAATIQGGLVVLVALVGNALLARPSAPRVVAKAAA</sequence>
<proteinExistence type="predicted"/>
<feature type="transmembrane region" description="Helical" evidence="1">
    <location>
        <begin position="183"/>
        <end position="203"/>
    </location>
</feature>
<evidence type="ECO:0000256" key="1">
    <source>
        <dbReference type="SAM" id="Phobius"/>
    </source>
</evidence>
<accession>A0A5C8P5J5</accession>
<feature type="transmembrane region" description="Helical" evidence="1">
    <location>
        <begin position="264"/>
        <end position="284"/>
    </location>
</feature>
<dbReference type="AlphaFoldDB" id="A0A5C8P5J5"/>
<feature type="transmembrane region" description="Helical" evidence="1">
    <location>
        <begin position="98"/>
        <end position="119"/>
    </location>
</feature>
<feature type="transmembrane region" description="Helical" evidence="1">
    <location>
        <begin position="40"/>
        <end position="56"/>
    </location>
</feature>
<dbReference type="Pfam" id="PF00892">
    <property type="entry name" value="EamA"/>
    <property type="match status" value="2"/>
</dbReference>
<dbReference type="Proteomes" id="UP000321548">
    <property type="component" value="Unassembled WGS sequence"/>
</dbReference>
<dbReference type="SUPFAM" id="SSF103481">
    <property type="entry name" value="Multidrug resistance efflux transporter EmrE"/>
    <property type="match status" value="2"/>
</dbReference>
<evidence type="ECO:0000313" key="4">
    <source>
        <dbReference type="Proteomes" id="UP000321548"/>
    </source>
</evidence>
<dbReference type="GO" id="GO:0016020">
    <property type="term" value="C:membrane"/>
    <property type="evidence" value="ECO:0007669"/>
    <property type="project" value="InterPro"/>
</dbReference>